<protein>
    <recommendedName>
        <fullName evidence="2">Ketoreductase domain-containing protein</fullName>
    </recommendedName>
</protein>
<dbReference type="PANTHER" id="PTHR43157">
    <property type="entry name" value="PHOSPHATIDYLINOSITOL-GLYCAN BIOSYNTHESIS CLASS F PROTEIN-RELATED"/>
    <property type="match status" value="1"/>
</dbReference>
<dbReference type="SUPFAM" id="SSF51735">
    <property type="entry name" value="NAD(P)-binding Rossmann-fold domains"/>
    <property type="match status" value="1"/>
</dbReference>
<dbReference type="InterPro" id="IPR036291">
    <property type="entry name" value="NAD(P)-bd_dom_sf"/>
</dbReference>
<dbReference type="Pfam" id="PF00106">
    <property type="entry name" value="adh_short"/>
    <property type="match status" value="1"/>
</dbReference>
<evidence type="ECO:0000313" key="3">
    <source>
        <dbReference type="EnsemblMetazoa" id="AFAF010535-PA"/>
    </source>
</evidence>
<dbReference type="VEuPathDB" id="VectorBase:AFAF010535"/>
<accession>A0A182QHZ1</accession>
<dbReference type="AlphaFoldDB" id="A0A182QHZ1"/>
<dbReference type="EMBL" id="AXCN02001377">
    <property type="status" value="NOT_ANNOTATED_CDS"/>
    <property type="molecule type" value="Genomic_DNA"/>
</dbReference>
<reference evidence="4" key="1">
    <citation type="submission" date="2014-01" db="EMBL/GenBank/DDBJ databases">
        <title>The Genome Sequence of Anopheles farauti FAR1 (V2).</title>
        <authorList>
            <consortium name="The Broad Institute Genomics Platform"/>
            <person name="Neafsey D.E."/>
            <person name="Besansky N."/>
            <person name="Howell P."/>
            <person name="Walton C."/>
            <person name="Young S.K."/>
            <person name="Zeng Q."/>
            <person name="Gargeya S."/>
            <person name="Fitzgerald M."/>
            <person name="Haas B."/>
            <person name="Abouelleil A."/>
            <person name="Allen A.W."/>
            <person name="Alvarado L."/>
            <person name="Arachchi H.M."/>
            <person name="Berlin A.M."/>
            <person name="Chapman S.B."/>
            <person name="Gainer-Dewar J."/>
            <person name="Goldberg J."/>
            <person name="Griggs A."/>
            <person name="Gujja S."/>
            <person name="Hansen M."/>
            <person name="Howarth C."/>
            <person name="Imamovic A."/>
            <person name="Ireland A."/>
            <person name="Larimer J."/>
            <person name="McCowan C."/>
            <person name="Murphy C."/>
            <person name="Pearson M."/>
            <person name="Poon T.W."/>
            <person name="Priest M."/>
            <person name="Roberts A."/>
            <person name="Saif S."/>
            <person name="Shea T."/>
            <person name="Sisk P."/>
            <person name="Sykes S."/>
            <person name="Wortman J."/>
            <person name="Nusbaum C."/>
            <person name="Birren B."/>
        </authorList>
    </citation>
    <scope>NUCLEOTIDE SEQUENCE [LARGE SCALE GENOMIC DNA]</scope>
    <source>
        <strain evidence="4">FAR1</strain>
    </source>
</reference>
<dbReference type="InterPro" id="IPR002347">
    <property type="entry name" value="SDR_fam"/>
</dbReference>
<dbReference type="InterPro" id="IPR057326">
    <property type="entry name" value="KR_dom"/>
</dbReference>
<name>A0A182QHZ1_9DIPT</name>
<keyword evidence="1" id="KW-0560">Oxidoreductase</keyword>
<reference evidence="3" key="2">
    <citation type="submission" date="2020-05" db="UniProtKB">
        <authorList>
            <consortium name="EnsemblMetazoa"/>
        </authorList>
    </citation>
    <scope>IDENTIFICATION</scope>
    <source>
        <strain evidence="3">FAR1</strain>
    </source>
</reference>
<sequence>MAVHAFMVVLEEPKFDVEREARKFGVIDEIYVDPKQPTHVYVKYKQGDWNRVHPAAVEQLYSEIQPPLEEPPVEQRPVELQCLEIQQPLEESPVEQPPVELQSIDCSFLPVSAVRAHAFDVGESTGMDEIRKALVEADPFASWWPFVLAGIVFVIGTVRTYMGGQPCPNTNTVPGRVCVVTGATGGIGREVCRELVRRQVRHLVVACRQPEQGDALCAALRKEAPDCTYEVVPLDLRSFDSVRRFVRQVQNSHRTLDALVNCAGVIFPPGGRTADGFEQHLQCNFLSHFLLTQLLLPELSRSPHGGRIVHVSAHGYTAAKITDRDDPLNLQQPLGAGRDAFAHSKLAIVMAGRVLAKQLAREGSNVTINSCSPGLVRGTGHLRHSPIMQALFAKVITYPWMWLFMKNPAQGAHTIIRLVTDPALAASSGDFYNDCERVELTELAKDDELAERLFRAALRAVGLSDGQLRNELPEAQD</sequence>
<dbReference type="Proteomes" id="UP000075886">
    <property type="component" value="Unassembled WGS sequence"/>
</dbReference>
<evidence type="ECO:0000313" key="4">
    <source>
        <dbReference type="Proteomes" id="UP000075886"/>
    </source>
</evidence>
<evidence type="ECO:0000259" key="2">
    <source>
        <dbReference type="SMART" id="SM00822"/>
    </source>
</evidence>
<dbReference type="PRINTS" id="PR00081">
    <property type="entry name" value="GDHRDH"/>
</dbReference>
<dbReference type="Gene3D" id="3.40.50.720">
    <property type="entry name" value="NAD(P)-binding Rossmann-like Domain"/>
    <property type="match status" value="1"/>
</dbReference>
<dbReference type="GO" id="GO:0016491">
    <property type="term" value="F:oxidoreductase activity"/>
    <property type="evidence" value="ECO:0007669"/>
    <property type="project" value="UniProtKB-KW"/>
</dbReference>
<dbReference type="EMBL" id="AXCN02001376">
    <property type="status" value="NOT_ANNOTATED_CDS"/>
    <property type="molecule type" value="Genomic_DNA"/>
</dbReference>
<dbReference type="STRING" id="69004.A0A182QHZ1"/>
<organism evidence="3 4">
    <name type="scientific">Anopheles farauti</name>
    <dbReference type="NCBI Taxonomy" id="69004"/>
    <lineage>
        <taxon>Eukaryota</taxon>
        <taxon>Metazoa</taxon>
        <taxon>Ecdysozoa</taxon>
        <taxon>Arthropoda</taxon>
        <taxon>Hexapoda</taxon>
        <taxon>Insecta</taxon>
        <taxon>Pterygota</taxon>
        <taxon>Neoptera</taxon>
        <taxon>Endopterygota</taxon>
        <taxon>Diptera</taxon>
        <taxon>Nematocera</taxon>
        <taxon>Culicoidea</taxon>
        <taxon>Culicidae</taxon>
        <taxon>Anophelinae</taxon>
        <taxon>Anopheles</taxon>
    </lineage>
</organism>
<proteinExistence type="predicted"/>
<dbReference type="EnsemblMetazoa" id="AFAF010535-RA">
    <property type="protein sequence ID" value="AFAF010535-PA"/>
    <property type="gene ID" value="AFAF010535"/>
</dbReference>
<dbReference type="PANTHER" id="PTHR43157:SF31">
    <property type="entry name" value="PHOSPHATIDYLINOSITOL-GLYCAN BIOSYNTHESIS CLASS F PROTEIN"/>
    <property type="match status" value="1"/>
</dbReference>
<feature type="domain" description="Ketoreductase" evidence="2">
    <location>
        <begin position="176"/>
        <end position="357"/>
    </location>
</feature>
<evidence type="ECO:0000256" key="1">
    <source>
        <dbReference type="ARBA" id="ARBA00023002"/>
    </source>
</evidence>
<keyword evidence="4" id="KW-1185">Reference proteome</keyword>
<dbReference type="SMART" id="SM00822">
    <property type="entry name" value="PKS_KR"/>
    <property type="match status" value="1"/>
</dbReference>